<dbReference type="InterPro" id="IPR012789">
    <property type="entry name" value="Protocat_PcaB-like"/>
</dbReference>
<dbReference type="EC" id="5.5.1.2" evidence="2"/>
<dbReference type="NCBIfam" id="TIGR02426">
    <property type="entry name" value="protocat_pcaB"/>
    <property type="match status" value="1"/>
</dbReference>
<keyword evidence="4" id="KW-0413">Isomerase</keyword>
<dbReference type="PANTHER" id="PTHR43172:SF2">
    <property type="entry name" value="ADENYLOSUCCINATE LYASE C-TERMINAL DOMAIN-CONTAINING PROTEIN"/>
    <property type="match status" value="1"/>
</dbReference>
<protein>
    <recommendedName>
        <fullName evidence="2">3-carboxy-cis,cis-muconate cycloisomerase</fullName>
        <ecNumber evidence="2">5.5.1.2</ecNumber>
    </recommendedName>
</protein>
<evidence type="ECO:0000256" key="2">
    <source>
        <dbReference type="NCBIfam" id="TIGR02426"/>
    </source>
</evidence>
<proteinExistence type="inferred from homology"/>
<dbReference type="Pfam" id="PF00206">
    <property type="entry name" value="Lyase_1"/>
    <property type="match status" value="1"/>
</dbReference>
<dbReference type="InterPro" id="IPR008948">
    <property type="entry name" value="L-Aspartase-like"/>
</dbReference>
<dbReference type="InterPro" id="IPR019468">
    <property type="entry name" value="AdenyloSucc_lyase_C"/>
</dbReference>
<dbReference type="GO" id="GO:0047472">
    <property type="term" value="F:3-carboxy-cis,cis-muconate cycloisomerase activity"/>
    <property type="evidence" value="ECO:0007669"/>
    <property type="project" value="UniProtKB-UniRule"/>
</dbReference>
<dbReference type="FunFam" id="1.20.200.10:FF:000014">
    <property type="entry name" value="3-carboxy-cis,cis-muconate cycloisomerase"/>
    <property type="match status" value="1"/>
</dbReference>
<dbReference type="NCBIfam" id="NF006554">
    <property type="entry name" value="PRK09053.1"/>
    <property type="match status" value="1"/>
</dbReference>
<dbReference type="RefSeq" id="WP_115184635.1">
    <property type="nucleotide sequence ID" value="NZ_CAMKUF010000001.1"/>
</dbReference>
<dbReference type="PROSITE" id="PS00163">
    <property type="entry name" value="FUMARATE_LYASES"/>
    <property type="match status" value="1"/>
</dbReference>
<dbReference type="PANTHER" id="PTHR43172">
    <property type="entry name" value="ADENYLOSUCCINATE LYASE"/>
    <property type="match status" value="1"/>
</dbReference>
<dbReference type="CDD" id="cd01597">
    <property type="entry name" value="pCLME"/>
    <property type="match status" value="1"/>
</dbReference>
<evidence type="ECO:0000313" key="4">
    <source>
        <dbReference type="EMBL" id="SUI89964.1"/>
    </source>
</evidence>
<dbReference type="EMBL" id="UGYN01000002">
    <property type="protein sequence ID" value="SUI89964.1"/>
    <property type="molecule type" value="Genomic_DNA"/>
</dbReference>
<comment type="similarity">
    <text evidence="1">Belongs to the class-II fumarase/aspartase family.</text>
</comment>
<dbReference type="AlphaFoldDB" id="A0A380AZP7"/>
<dbReference type="SMART" id="SM00998">
    <property type="entry name" value="ADSL_C"/>
    <property type="match status" value="1"/>
</dbReference>
<evidence type="ECO:0000256" key="1">
    <source>
        <dbReference type="ARBA" id="ARBA00034772"/>
    </source>
</evidence>
<dbReference type="InterPro" id="IPR022761">
    <property type="entry name" value="Fumarate_lyase_N"/>
</dbReference>
<sequence>MELLTPLLRSSAVTPCFSDTATLQGMLDFEAALANAQAGLGIIPVEAAQHISEACHSHLFDAADLAQAAAQAGNLAIPLVKQLTRQVAQQNAEAARFVHWGATSQDAIDTGLILQLRQAIELTRSDLNRLIAALVSQMTRHQDCVLVGRTWMQHALPTTLGLKLAGTLDALLRYRQRLDEMRPRVLALQLGGAAGTLASLGEQGSFLVTALASRLQLTAANTPWHSQRDRLLEVAGWYAGLCGSLGKLARDISLLTQTEVAEVAEPVAAGRGGSSTMPHKRNPVACAVILAAANRVPALVGGLYAAMVQEHERGLGGWHAEWESLPELVMLTAGALHTAGDLLDGLQVFPQQMEHNLKLTHGLIMAEAVTMALGDVMGRQQAHQHIEKQCHLALAQQLTLLEVLLDDPVVMAHLSAQRLAELLDPQGYLGSARAFTLRVLEQAAAATSGANQHE</sequence>
<dbReference type="InterPro" id="IPR020557">
    <property type="entry name" value="Fumarate_lyase_CS"/>
</dbReference>
<dbReference type="InterPro" id="IPR000362">
    <property type="entry name" value="Fumarate_lyase_fam"/>
</dbReference>
<evidence type="ECO:0000259" key="3">
    <source>
        <dbReference type="SMART" id="SM00998"/>
    </source>
</evidence>
<evidence type="ECO:0000313" key="5">
    <source>
        <dbReference type="Proteomes" id="UP000255529"/>
    </source>
</evidence>
<accession>A0A380AZP7</accession>
<dbReference type="GO" id="GO:0019619">
    <property type="term" value="P:3,4-dihydroxybenzoate catabolic process"/>
    <property type="evidence" value="ECO:0007669"/>
    <property type="project" value="InterPro"/>
</dbReference>
<dbReference type="PRINTS" id="PR00145">
    <property type="entry name" value="ARGSUCLYASE"/>
</dbReference>
<dbReference type="SUPFAM" id="SSF48557">
    <property type="entry name" value="L-aspartase-like"/>
    <property type="match status" value="1"/>
</dbReference>
<dbReference type="Pfam" id="PF10397">
    <property type="entry name" value="ADSL_C"/>
    <property type="match status" value="1"/>
</dbReference>
<dbReference type="Gene3D" id="1.20.200.10">
    <property type="entry name" value="Fumarase/aspartase (Central domain)"/>
    <property type="match status" value="1"/>
</dbReference>
<dbReference type="Proteomes" id="UP000255529">
    <property type="component" value="Unassembled WGS sequence"/>
</dbReference>
<dbReference type="Gene3D" id="1.10.40.30">
    <property type="entry name" value="Fumarase/aspartase (C-terminal domain)"/>
    <property type="match status" value="1"/>
</dbReference>
<dbReference type="GO" id="GO:0016829">
    <property type="term" value="F:lyase activity"/>
    <property type="evidence" value="ECO:0007669"/>
    <property type="project" value="UniProtKB-ARBA"/>
</dbReference>
<reference evidence="4 5" key="1">
    <citation type="submission" date="2018-06" db="EMBL/GenBank/DDBJ databases">
        <authorList>
            <consortium name="Pathogen Informatics"/>
            <person name="Doyle S."/>
        </authorList>
    </citation>
    <scope>NUCLEOTIDE SEQUENCE [LARGE SCALE GENOMIC DNA]</scope>
    <source>
        <strain evidence="4 5">NCTC11544</strain>
    </source>
</reference>
<dbReference type="PRINTS" id="PR00149">
    <property type="entry name" value="FUMRATELYASE"/>
</dbReference>
<organism evidence="4 5">
    <name type="scientific">Serratia quinivorans</name>
    <dbReference type="NCBI Taxonomy" id="137545"/>
    <lineage>
        <taxon>Bacteria</taxon>
        <taxon>Pseudomonadati</taxon>
        <taxon>Pseudomonadota</taxon>
        <taxon>Gammaproteobacteria</taxon>
        <taxon>Enterobacterales</taxon>
        <taxon>Yersiniaceae</taxon>
        <taxon>Serratia</taxon>
    </lineage>
</organism>
<name>A0A380AZP7_9GAMM</name>
<feature type="domain" description="Adenylosuccinate lyase C-terminal" evidence="3">
    <location>
        <begin position="361"/>
        <end position="440"/>
    </location>
</feature>
<gene>
    <name evidence="4" type="primary">pcaB</name>
    <name evidence="4" type="ORF">NCTC11544_05247</name>
</gene>